<dbReference type="AlphaFoldDB" id="A0A848FED3"/>
<keyword evidence="3" id="KW-1185">Reference proteome</keyword>
<feature type="transmembrane region" description="Helical" evidence="1">
    <location>
        <begin position="53"/>
        <end position="78"/>
    </location>
</feature>
<feature type="transmembrane region" description="Helical" evidence="1">
    <location>
        <begin position="84"/>
        <end position="101"/>
    </location>
</feature>
<evidence type="ECO:0000256" key="1">
    <source>
        <dbReference type="SAM" id="Phobius"/>
    </source>
</evidence>
<accession>A0A848FED3</accession>
<evidence type="ECO:0000313" key="2">
    <source>
        <dbReference type="EMBL" id="NML16510.1"/>
    </source>
</evidence>
<keyword evidence="1" id="KW-1133">Transmembrane helix</keyword>
<reference evidence="2 3" key="1">
    <citation type="submission" date="2020-04" db="EMBL/GenBank/DDBJ databases">
        <title>Azohydromonas sp. isolated from soil.</title>
        <authorList>
            <person name="Dahal R.H."/>
        </authorList>
    </citation>
    <scope>NUCLEOTIDE SEQUENCE [LARGE SCALE GENOMIC DNA]</scope>
    <source>
        <strain evidence="2 3">G-1-1-14</strain>
    </source>
</reference>
<feature type="transmembrane region" description="Helical" evidence="1">
    <location>
        <begin position="192"/>
        <end position="214"/>
    </location>
</feature>
<feature type="transmembrane region" description="Helical" evidence="1">
    <location>
        <begin position="152"/>
        <end position="180"/>
    </location>
</feature>
<gene>
    <name evidence="2" type="ORF">HHL10_16115</name>
</gene>
<feature type="transmembrane region" description="Helical" evidence="1">
    <location>
        <begin position="122"/>
        <end position="146"/>
    </location>
</feature>
<evidence type="ECO:0000313" key="3">
    <source>
        <dbReference type="Proteomes" id="UP000574067"/>
    </source>
</evidence>
<dbReference type="EMBL" id="JABBFW010000010">
    <property type="protein sequence ID" value="NML16510.1"/>
    <property type="molecule type" value="Genomic_DNA"/>
</dbReference>
<dbReference type="Proteomes" id="UP000574067">
    <property type="component" value="Unassembled WGS sequence"/>
</dbReference>
<keyword evidence="1" id="KW-0812">Transmembrane</keyword>
<sequence>MLPERLNSPESTALWLTVAALGAWHGLNPGMGWPLAVANGLMARRAAALPGTLLPLAAGHLLAMAVVLLPFVALGTLLAWQREIRIGAGLLVVAYGAWRLIDRRHPRFLARVRPTQLVLWSFLMATAHGAGLMLLPFALGLCMPAASAGLPAAGLAVAGVAAVHTGAMFATGLVAAWAVYRWLGLKALARSWIDLDAVWGASLVLAGAASVAVAL</sequence>
<protein>
    <submittedName>
        <fullName evidence="2">Uncharacterized protein</fullName>
    </submittedName>
</protein>
<organism evidence="2 3">
    <name type="scientific">Azohydromonas caseinilytica</name>
    <dbReference type="NCBI Taxonomy" id="2728836"/>
    <lineage>
        <taxon>Bacteria</taxon>
        <taxon>Pseudomonadati</taxon>
        <taxon>Pseudomonadota</taxon>
        <taxon>Betaproteobacteria</taxon>
        <taxon>Burkholderiales</taxon>
        <taxon>Sphaerotilaceae</taxon>
        <taxon>Azohydromonas</taxon>
    </lineage>
</organism>
<keyword evidence="1" id="KW-0472">Membrane</keyword>
<proteinExistence type="predicted"/>
<name>A0A848FED3_9BURK</name>
<feature type="transmembrane region" description="Helical" evidence="1">
    <location>
        <begin position="12"/>
        <end position="41"/>
    </location>
</feature>
<comment type="caution">
    <text evidence="2">The sequence shown here is derived from an EMBL/GenBank/DDBJ whole genome shotgun (WGS) entry which is preliminary data.</text>
</comment>